<feature type="domain" description="PEGA" evidence="3">
    <location>
        <begin position="300"/>
        <end position="364"/>
    </location>
</feature>
<evidence type="ECO:0000313" key="5">
    <source>
        <dbReference type="Proteomes" id="UP000295497"/>
    </source>
</evidence>
<name>A0A4P2QNS7_SORCE</name>
<dbReference type="InterPro" id="IPR013229">
    <property type="entry name" value="PEGA"/>
</dbReference>
<sequence length="609" mass="65006">MPLFLPRRAQPERHVRARRRCLVAAGLLLAVANAAIAAPAEPAPPAAEPAPPAAEPAPPAVPSAREMAVDRFVKARAFYERREWSRALAEYLAARQLYASWAATSGAAVCLKQLGRHDEALEMFEELLRSFSHRLPAAAKEAAQLQLDELRQLVGILEVDGAEPGALIAIDGRHRGEAPLPGPLRLTSGSHWVRVFKEGFEPFEQRIEVAGDRLVRVRARLRPLARMGRLRVMEREGRPLEVVVDGSVMAMAPWEGLLAPGEHTVALRGAGRLGSPPVQVDVEADETVPLTLSAEELAASLRVEPVPVNASVAIDGVTVGRGVWEGRLRAGAHRVEVAAPGFLAESRRVVLARDQTEVASVTLDRDPSSPFWRRPARPTRFVVEVVTGAVLAPSFGGEVAGTCIGACEAALGIGSSAVLHAGYEVGEGFGFGVSAGYLALSQRLDGRATEVIPIGLPPNRGTVDDRLALRSALIGGWISFALPLSERLPLHFRLGVGTMTGALVDERTNGAFRASGGTMYELDLFAQKHPALFFHVTPEVRIGLPIGRQLQLTAGIAVPVLVDVERPAWDAGQAVPAGEDGRGAFLVERLAGPVLIAVAPGIGARYEFH</sequence>
<keyword evidence="2" id="KW-0732">Signal</keyword>
<dbReference type="Gene3D" id="1.25.40.10">
    <property type="entry name" value="Tetratricopeptide repeat domain"/>
    <property type="match status" value="1"/>
</dbReference>
<evidence type="ECO:0000256" key="2">
    <source>
        <dbReference type="SAM" id="SignalP"/>
    </source>
</evidence>
<dbReference type="RefSeq" id="WP_129575483.1">
    <property type="nucleotide sequence ID" value="NZ_CP012672.1"/>
</dbReference>
<evidence type="ECO:0000313" key="4">
    <source>
        <dbReference type="EMBL" id="AUX31750.1"/>
    </source>
</evidence>
<protein>
    <recommendedName>
        <fullName evidence="3">PEGA domain-containing protein</fullName>
    </recommendedName>
</protein>
<dbReference type="EMBL" id="CP012672">
    <property type="protein sequence ID" value="AUX31750.1"/>
    <property type="molecule type" value="Genomic_DNA"/>
</dbReference>
<dbReference type="Proteomes" id="UP000295497">
    <property type="component" value="Chromosome"/>
</dbReference>
<feature type="chain" id="PRO_5020369943" description="PEGA domain-containing protein" evidence="2">
    <location>
        <begin position="38"/>
        <end position="609"/>
    </location>
</feature>
<proteinExistence type="predicted"/>
<organism evidence="4 5">
    <name type="scientific">Sorangium cellulosum</name>
    <name type="common">Polyangium cellulosum</name>
    <dbReference type="NCBI Taxonomy" id="56"/>
    <lineage>
        <taxon>Bacteria</taxon>
        <taxon>Pseudomonadati</taxon>
        <taxon>Myxococcota</taxon>
        <taxon>Polyangia</taxon>
        <taxon>Polyangiales</taxon>
        <taxon>Polyangiaceae</taxon>
        <taxon>Sorangium</taxon>
    </lineage>
</organism>
<dbReference type="SUPFAM" id="SSF48452">
    <property type="entry name" value="TPR-like"/>
    <property type="match status" value="1"/>
</dbReference>
<feature type="compositionally biased region" description="Pro residues" evidence="1">
    <location>
        <begin position="41"/>
        <end position="61"/>
    </location>
</feature>
<dbReference type="InterPro" id="IPR011990">
    <property type="entry name" value="TPR-like_helical_dom_sf"/>
</dbReference>
<dbReference type="Pfam" id="PF08308">
    <property type="entry name" value="PEGA"/>
    <property type="match status" value="2"/>
</dbReference>
<dbReference type="AlphaFoldDB" id="A0A4P2QNS7"/>
<evidence type="ECO:0000256" key="1">
    <source>
        <dbReference type="SAM" id="MobiDB-lite"/>
    </source>
</evidence>
<feature type="region of interest" description="Disordered" evidence="1">
    <location>
        <begin position="41"/>
        <end position="62"/>
    </location>
</feature>
<reference evidence="4 5" key="1">
    <citation type="submission" date="2015-09" db="EMBL/GenBank/DDBJ databases">
        <title>Sorangium comparison.</title>
        <authorList>
            <person name="Zaburannyi N."/>
            <person name="Bunk B."/>
            <person name="Overmann J."/>
            <person name="Mueller R."/>
        </authorList>
    </citation>
    <scope>NUCLEOTIDE SEQUENCE [LARGE SCALE GENOMIC DNA]</scope>
    <source>
        <strain evidence="4 5">So ce836</strain>
    </source>
</reference>
<evidence type="ECO:0000259" key="3">
    <source>
        <dbReference type="Pfam" id="PF08308"/>
    </source>
</evidence>
<dbReference type="PANTHER" id="PTHR36194:SF1">
    <property type="entry name" value="S-LAYER-LIKE PROTEIN"/>
    <property type="match status" value="1"/>
</dbReference>
<dbReference type="PANTHER" id="PTHR36194">
    <property type="entry name" value="S-LAYER-LIKE PROTEIN"/>
    <property type="match status" value="1"/>
</dbReference>
<feature type="domain" description="PEGA" evidence="3">
    <location>
        <begin position="155"/>
        <end position="223"/>
    </location>
</feature>
<feature type="signal peptide" evidence="2">
    <location>
        <begin position="1"/>
        <end position="37"/>
    </location>
</feature>
<gene>
    <name evidence="4" type="ORF">SOCE836_038810</name>
</gene>
<accession>A0A4P2QNS7</accession>